<organism evidence="2 3">
    <name type="scientific">Vitis vinifera</name>
    <name type="common">Grape</name>
    <dbReference type="NCBI Taxonomy" id="29760"/>
    <lineage>
        <taxon>Eukaryota</taxon>
        <taxon>Viridiplantae</taxon>
        <taxon>Streptophyta</taxon>
        <taxon>Embryophyta</taxon>
        <taxon>Tracheophyta</taxon>
        <taxon>Spermatophyta</taxon>
        <taxon>Magnoliopsida</taxon>
        <taxon>eudicotyledons</taxon>
        <taxon>Gunneridae</taxon>
        <taxon>Pentapetalae</taxon>
        <taxon>rosids</taxon>
        <taxon>Vitales</taxon>
        <taxon>Vitaceae</taxon>
        <taxon>Viteae</taxon>
        <taxon>Vitis</taxon>
    </lineage>
</organism>
<sequence>MTGTPFLYEESEPSDLKLQETLFFVRAPAGHESAETPIGHESNGAVAGEESPGPTLGKASDFQPWRCISLPLASLWEVINFVDYSLNQGAPAGHESAETPIGHESIIMRKELPPGMLLVDVVLHANLFPLQHRVQRRRCIRGVLRGQTPFFYFSLGCYAMFWRIWVFLRTLILSPAAIFERASLLTNEIRYGSISIPQNFPCQGKSLHRLYHLYLLRPFQLPQSPYQRQHHLMLHLLFLLPQSRPLLSLDQQTLILREIQQHLRLLPPAPPVAVPSTIPAKDPSYPPEEPTT</sequence>
<evidence type="ECO:0000256" key="1">
    <source>
        <dbReference type="SAM" id="MobiDB-lite"/>
    </source>
</evidence>
<evidence type="ECO:0000313" key="2">
    <source>
        <dbReference type="EMBL" id="RVW88203.1"/>
    </source>
</evidence>
<reference evidence="2 3" key="1">
    <citation type="journal article" date="2018" name="PLoS Genet.">
        <title>Population sequencing reveals clonal diversity and ancestral inbreeding in the grapevine cultivar Chardonnay.</title>
        <authorList>
            <person name="Roach M.J."/>
            <person name="Johnson D.L."/>
            <person name="Bohlmann J."/>
            <person name="van Vuuren H.J."/>
            <person name="Jones S.J."/>
            <person name="Pretorius I.S."/>
            <person name="Schmidt S.A."/>
            <person name="Borneman A.R."/>
        </authorList>
    </citation>
    <scope>NUCLEOTIDE SEQUENCE [LARGE SCALE GENOMIC DNA]</scope>
    <source>
        <strain evidence="3">cv. Chardonnay</strain>
        <tissue evidence="2">Leaf</tissue>
    </source>
</reference>
<dbReference type="AlphaFoldDB" id="A0A438HUQ3"/>
<comment type="caution">
    <text evidence="2">The sequence shown here is derived from an EMBL/GenBank/DDBJ whole genome shotgun (WGS) entry which is preliminary data.</text>
</comment>
<evidence type="ECO:0000313" key="3">
    <source>
        <dbReference type="Proteomes" id="UP000288805"/>
    </source>
</evidence>
<proteinExistence type="predicted"/>
<dbReference type="Proteomes" id="UP000288805">
    <property type="component" value="Unassembled WGS sequence"/>
</dbReference>
<gene>
    <name evidence="2" type="ORF">CK203_038673</name>
</gene>
<name>A0A438HUQ3_VITVI</name>
<feature type="region of interest" description="Disordered" evidence="1">
    <location>
        <begin position="33"/>
        <end position="57"/>
    </location>
</feature>
<accession>A0A438HUQ3</accession>
<dbReference type="EMBL" id="QGNW01000175">
    <property type="protein sequence ID" value="RVW88203.1"/>
    <property type="molecule type" value="Genomic_DNA"/>
</dbReference>
<protein>
    <submittedName>
        <fullName evidence="2">Uncharacterized protein</fullName>
    </submittedName>
</protein>